<feature type="non-terminal residue" evidence="3">
    <location>
        <position position="1"/>
    </location>
</feature>
<evidence type="ECO:0000313" key="4">
    <source>
        <dbReference type="Proteomes" id="UP000257109"/>
    </source>
</evidence>
<dbReference type="GO" id="GO:0046872">
    <property type="term" value="F:metal ion binding"/>
    <property type="evidence" value="ECO:0007669"/>
    <property type="project" value="InterPro"/>
</dbReference>
<keyword evidence="4" id="KW-1185">Reference proteome</keyword>
<organism evidence="3 4">
    <name type="scientific">Mucuna pruriens</name>
    <name type="common">Velvet bean</name>
    <name type="synonym">Dolichos pruriens</name>
    <dbReference type="NCBI Taxonomy" id="157652"/>
    <lineage>
        <taxon>Eukaryota</taxon>
        <taxon>Viridiplantae</taxon>
        <taxon>Streptophyta</taxon>
        <taxon>Embryophyta</taxon>
        <taxon>Tracheophyta</taxon>
        <taxon>Spermatophyta</taxon>
        <taxon>Magnoliopsida</taxon>
        <taxon>eudicotyledons</taxon>
        <taxon>Gunneridae</taxon>
        <taxon>Pentapetalae</taxon>
        <taxon>rosids</taxon>
        <taxon>fabids</taxon>
        <taxon>Fabales</taxon>
        <taxon>Fabaceae</taxon>
        <taxon>Papilionoideae</taxon>
        <taxon>50 kb inversion clade</taxon>
        <taxon>NPAAA clade</taxon>
        <taxon>indigoferoid/millettioid clade</taxon>
        <taxon>Phaseoleae</taxon>
        <taxon>Mucuna</taxon>
    </lineage>
</organism>
<dbReference type="Proteomes" id="UP000257109">
    <property type="component" value="Unassembled WGS sequence"/>
</dbReference>
<accession>A0A371FN69</accession>
<dbReference type="EMBL" id="QJKJ01008463">
    <property type="protein sequence ID" value="RDX79691.1"/>
    <property type="molecule type" value="Genomic_DNA"/>
</dbReference>
<feature type="domain" description="HMA" evidence="2">
    <location>
        <begin position="54"/>
        <end position="85"/>
    </location>
</feature>
<dbReference type="InterPro" id="IPR036163">
    <property type="entry name" value="HMA_dom_sf"/>
</dbReference>
<evidence type="ECO:0000259" key="2">
    <source>
        <dbReference type="PROSITE" id="PS50846"/>
    </source>
</evidence>
<sequence>MGGPREVASQWKQAETEERECAPKLGSARGSHAFATYHALVQCGILQNQSSYMNMIEVRVPNLDCEGCASKLKKALFKLKDHVKV</sequence>
<dbReference type="SUPFAM" id="SSF55008">
    <property type="entry name" value="HMA, heavy metal-associated domain"/>
    <property type="match status" value="1"/>
</dbReference>
<gene>
    <name evidence="3" type="ORF">CR513_39863</name>
</gene>
<proteinExistence type="predicted"/>
<feature type="region of interest" description="Disordered" evidence="1">
    <location>
        <begin position="1"/>
        <end position="22"/>
    </location>
</feature>
<reference evidence="3" key="1">
    <citation type="submission" date="2018-05" db="EMBL/GenBank/DDBJ databases">
        <title>Draft genome of Mucuna pruriens seed.</title>
        <authorList>
            <person name="Nnadi N.E."/>
            <person name="Vos R."/>
            <person name="Hasami M.H."/>
            <person name="Devisetty U.K."/>
            <person name="Aguiy J.C."/>
        </authorList>
    </citation>
    <scope>NUCLEOTIDE SEQUENCE [LARGE SCALE GENOMIC DNA]</scope>
    <source>
        <strain evidence="3">JCA_2017</strain>
    </source>
</reference>
<name>A0A371FN69_MUCPR</name>
<dbReference type="InterPro" id="IPR006121">
    <property type="entry name" value="HMA_dom"/>
</dbReference>
<evidence type="ECO:0000256" key="1">
    <source>
        <dbReference type="SAM" id="MobiDB-lite"/>
    </source>
</evidence>
<protein>
    <recommendedName>
        <fullName evidence="2">HMA domain-containing protein</fullName>
    </recommendedName>
</protein>
<dbReference type="PROSITE" id="PS50846">
    <property type="entry name" value="HMA_2"/>
    <property type="match status" value="1"/>
</dbReference>
<evidence type="ECO:0000313" key="3">
    <source>
        <dbReference type="EMBL" id="RDX79691.1"/>
    </source>
</evidence>
<comment type="caution">
    <text evidence="3">The sequence shown here is derived from an EMBL/GenBank/DDBJ whole genome shotgun (WGS) entry which is preliminary data.</text>
</comment>
<dbReference type="AlphaFoldDB" id="A0A371FN69"/>